<keyword evidence="3" id="KW-0375">Hydrogen ion transport</keyword>
<proteinExistence type="inferred from homology"/>
<evidence type="ECO:0000313" key="6">
    <source>
        <dbReference type="Proteomes" id="UP000639772"/>
    </source>
</evidence>
<dbReference type="NCBIfam" id="TIGR01101">
    <property type="entry name" value="V_ATP_synt_F"/>
    <property type="match status" value="1"/>
</dbReference>
<dbReference type="OrthoDB" id="10261947at2759"/>
<evidence type="ECO:0000256" key="3">
    <source>
        <dbReference type="ARBA" id="ARBA00022781"/>
    </source>
</evidence>
<dbReference type="InterPro" id="IPR036906">
    <property type="entry name" value="ATPase_V1_fsu_sf"/>
</dbReference>
<comment type="similarity">
    <text evidence="1">Belongs to the V-ATPase F subunit family.</text>
</comment>
<evidence type="ECO:0000313" key="5">
    <source>
        <dbReference type="EMBL" id="KAG0468858.1"/>
    </source>
</evidence>
<evidence type="ECO:0000256" key="1">
    <source>
        <dbReference type="ARBA" id="ARBA00010148"/>
    </source>
</evidence>
<gene>
    <name evidence="5" type="ORF">HPP92_018186</name>
</gene>
<accession>A0A835QHJ8</accession>
<dbReference type="Gene3D" id="3.40.50.10580">
    <property type="entry name" value="ATPase, V1 complex, subunit F"/>
    <property type="match status" value="1"/>
</dbReference>
<keyword evidence="2" id="KW-0813">Transport</keyword>
<dbReference type="InterPro" id="IPR005772">
    <property type="entry name" value="ATPase_V1-cplx_fsu_euk"/>
</dbReference>
<dbReference type="Pfam" id="PF01990">
    <property type="entry name" value="ATP-synt_F"/>
    <property type="match status" value="1"/>
</dbReference>
<reference evidence="5 6" key="1">
    <citation type="journal article" date="2020" name="Nat. Food">
        <title>A phased Vanilla planifolia genome enables genetic improvement of flavour and production.</title>
        <authorList>
            <person name="Hasing T."/>
            <person name="Tang H."/>
            <person name="Brym M."/>
            <person name="Khazi F."/>
            <person name="Huang T."/>
            <person name="Chambers A.H."/>
        </authorList>
    </citation>
    <scope>NUCLEOTIDE SEQUENCE [LARGE SCALE GENOMIC DNA]</scope>
    <source>
        <tissue evidence="5">Leaf</tissue>
    </source>
</reference>
<dbReference type="FunFam" id="3.40.50.10580:FF:000003">
    <property type="entry name" value="V-type proton ATPase subunit F"/>
    <property type="match status" value="1"/>
</dbReference>
<dbReference type="InterPro" id="IPR008218">
    <property type="entry name" value="ATPase_V1-cplx_f_g_su"/>
</dbReference>
<dbReference type="GO" id="GO:0033180">
    <property type="term" value="C:proton-transporting V-type ATPase, V1 domain"/>
    <property type="evidence" value="ECO:0007669"/>
    <property type="project" value="InterPro"/>
</dbReference>
<evidence type="ECO:0000256" key="4">
    <source>
        <dbReference type="ARBA" id="ARBA00023065"/>
    </source>
</evidence>
<dbReference type="EMBL" id="JADCNM010000009">
    <property type="protein sequence ID" value="KAG0468858.1"/>
    <property type="molecule type" value="Genomic_DNA"/>
</dbReference>
<name>A0A835QHJ8_VANPL</name>
<keyword evidence="4" id="KW-0406">Ion transport</keyword>
<organism evidence="5 6">
    <name type="scientific">Vanilla planifolia</name>
    <name type="common">Vanilla</name>
    <dbReference type="NCBI Taxonomy" id="51239"/>
    <lineage>
        <taxon>Eukaryota</taxon>
        <taxon>Viridiplantae</taxon>
        <taxon>Streptophyta</taxon>
        <taxon>Embryophyta</taxon>
        <taxon>Tracheophyta</taxon>
        <taxon>Spermatophyta</taxon>
        <taxon>Magnoliopsida</taxon>
        <taxon>Liliopsida</taxon>
        <taxon>Asparagales</taxon>
        <taxon>Orchidaceae</taxon>
        <taxon>Vanilloideae</taxon>
        <taxon>Vanilleae</taxon>
        <taxon>Vanilla</taxon>
    </lineage>
</organism>
<dbReference type="PANTHER" id="PTHR13861">
    <property type="entry name" value="VACUOLAR ATP SYNTHASE SUBUNIT F"/>
    <property type="match status" value="1"/>
</dbReference>
<protein>
    <recommendedName>
        <fullName evidence="7">V-type proton ATPase subunit F</fullName>
    </recommendedName>
</protein>
<dbReference type="GO" id="GO:0046961">
    <property type="term" value="F:proton-transporting ATPase activity, rotational mechanism"/>
    <property type="evidence" value="ECO:0007669"/>
    <property type="project" value="InterPro"/>
</dbReference>
<dbReference type="AlphaFoldDB" id="A0A835QHJ8"/>
<evidence type="ECO:0000256" key="2">
    <source>
        <dbReference type="ARBA" id="ARBA00022448"/>
    </source>
</evidence>
<sequence>MVGTDMNWTKSLFPRRIREGRLVFSTSSNCSTGPSPLGRDRRFQLSQLLTMAGRTQISTSSSALIAMIADEDTVTGFLLAGVGDVDVRRKTNYLVVDSKTTVKTIEDAFKEFTTKDDIAIVLISQYIANMIRFLVDSYNKPVPAILEIPSKDHPYDPAHDSVLSRVRYLFSAESVASEDDEASRLRNKKYFLDDGRRGLAIPCINLFELDKDRHLSSLATWVSIGGFREGEGWGIDHGLFD</sequence>
<dbReference type="Proteomes" id="UP000639772">
    <property type="component" value="Chromosome 9"/>
</dbReference>
<evidence type="ECO:0008006" key="7">
    <source>
        <dbReference type="Google" id="ProtNLM"/>
    </source>
</evidence>
<dbReference type="PANTHER" id="PTHR13861:SF2">
    <property type="entry name" value="V-TYPE PROTON ATPASE SUBUNIT F"/>
    <property type="match status" value="1"/>
</dbReference>
<dbReference type="SUPFAM" id="SSF159468">
    <property type="entry name" value="AtpF-like"/>
    <property type="match status" value="1"/>
</dbReference>
<comment type="caution">
    <text evidence="5">The sequence shown here is derived from an EMBL/GenBank/DDBJ whole genome shotgun (WGS) entry which is preliminary data.</text>
</comment>